<evidence type="ECO:0000259" key="4">
    <source>
        <dbReference type="Pfam" id="PF00326"/>
    </source>
</evidence>
<dbReference type="Gene3D" id="3.40.50.1820">
    <property type="entry name" value="alpha/beta hydrolase"/>
    <property type="match status" value="1"/>
</dbReference>
<evidence type="ECO:0000256" key="2">
    <source>
        <dbReference type="ARBA" id="ARBA00022670"/>
    </source>
</evidence>
<evidence type="ECO:0000256" key="3">
    <source>
        <dbReference type="ARBA" id="ARBA00022801"/>
    </source>
</evidence>
<dbReference type="PANTHER" id="PTHR42776">
    <property type="entry name" value="SERINE PEPTIDASE S9 FAMILY MEMBER"/>
    <property type="match status" value="1"/>
</dbReference>
<keyword evidence="3" id="KW-0378">Hydrolase</keyword>
<evidence type="ECO:0000313" key="5">
    <source>
        <dbReference type="EMBL" id="PWI24668.1"/>
    </source>
</evidence>
<feature type="domain" description="Peptidase S9 prolyl oligopeptidase catalytic" evidence="4">
    <location>
        <begin position="447"/>
        <end position="656"/>
    </location>
</feature>
<evidence type="ECO:0000313" key="6">
    <source>
        <dbReference type="Proteomes" id="UP000245938"/>
    </source>
</evidence>
<dbReference type="InterPro" id="IPR001375">
    <property type="entry name" value="Peptidase_S9_cat"/>
</dbReference>
<dbReference type="InterPro" id="IPR011042">
    <property type="entry name" value="6-blade_b-propeller_TolB-like"/>
</dbReference>
<sequence>MTKFVQKEDLYDLNSITQPIISPNDVEAVFIKTIMDNEKNTYYAELWHVDLLTMDLQQWTFAQEQIAMVQWSADGQYVSFHSTRNDKKALYILNKDGGEAQLITDNLDNLSSYCWSEDNKELYFTAKVKAGESFGITQSEKVDKNPHAYFVDGLRYKLDGIGLLDVTKKNQLGKIDLATKAIERITQDDNDYTISSRSHDGKMLAVTVSSQANDDDFTSKLVLIDSQTFEQTIVMAEDGQFGGAAFSYDDQWLAFEGSLNEPYKNAMHNQIYVYNMNEKYHMVLTQEMDLPVGDYAIGDVQQDAHAPSVVWTIDNDLYFQLSSMGDVRLYYATLNGAIYPASPEEQHVYGYDVTKDGLYALLTVSTTTTVGELYRLEIATGEMCQLTTFNREYEQATTMIKPEMINTISDGELVWGWFMKPAHYKEGQKYPLILAIHGGPHMMYANTFVHEMQVLAAQDYAVLYVNPRGSHSYSQQFVNGVRGDYGGGDFRDLMASVDAILDEHSWIDRDRLGVTGGSYGGFMTNWIIGHTSRFKAALTQRSISNWVSLHGVSDIGYYFTQWQMTVDLTDLEKLWLHSPLKYVDQMTTPLMIIHSENDDRCPIEQAEQLYVAMKRKNKEVSFIRFPQASHNLSRTGLPNLRQERLSVITDWFDKKL</sequence>
<reference evidence="5 6" key="1">
    <citation type="submission" date="2018-05" db="EMBL/GenBank/DDBJ databases">
        <title>Kurthia sibirica genome sequence.</title>
        <authorList>
            <person name="Maclea K.S."/>
            <person name="Goen A.E."/>
        </authorList>
    </citation>
    <scope>NUCLEOTIDE SEQUENCE [LARGE SCALE GENOMIC DNA]</scope>
    <source>
        <strain evidence="5 6">ATCC 49154</strain>
    </source>
</reference>
<comment type="similarity">
    <text evidence="1">Belongs to the peptidase S9C family.</text>
</comment>
<evidence type="ECO:0000256" key="1">
    <source>
        <dbReference type="ARBA" id="ARBA00010040"/>
    </source>
</evidence>
<dbReference type="FunFam" id="3.40.50.1820:FF:000028">
    <property type="entry name" value="S9 family peptidase"/>
    <property type="match status" value="1"/>
</dbReference>
<dbReference type="OrthoDB" id="108903at2"/>
<dbReference type="RefSeq" id="WP_109306773.1">
    <property type="nucleotide sequence ID" value="NZ_JBHMEQ010000069.1"/>
</dbReference>
<gene>
    <name evidence="5" type="ORF">DEX24_12450</name>
</gene>
<dbReference type="Proteomes" id="UP000245938">
    <property type="component" value="Unassembled WGS sequence"/>
</dbReference>
<organism evidence="5 6">
    <name type="scientific">Kurthia sibirica</name>
    <dbReference type="NCBI Taxonomy" id="202750"/>
    <lineage>
        <taxon>Bacteria</taxon>
        <taxon>Bacillati</taxon>
        <taxon>Bacillota</taxon>
        <taxon>Bacilli</taxon>
        <taxon>Bacillales</taxon>
        <taxon>Caryophanaceae</taxon>
        <taxon>Kurthia</taxon>
    </lineage>
</organism>
<keyword evidence="6" id="KW-1185">Reference proteome</keyword>
<dbReference type="EMBL" id="QFVR01000018">
    <property type="protein sequence ID" value="PWI24668.1"/>
    <property type="molecule type" value="Genomic_DNA"/>
</dbReference>
<dbReference type="PANTHER" id="PTHR42776:SF27">
    <property type="entry name" value="DIPEPTIDYL PEPTIDASE FAMILY MEMBER 6"/>
    <property type="match status" value="1"/>
</dbReference>
<accession>A0A2U3AJF5</accession>
<dbReference type="GO" id="GO:0006508">
    <property type="term" value="P:proteolysis"/>
    <property type="evidence" value="ECO:0007669"/>
    <property type="project" value="UniProtKB-KW"/>
</dbReference>
<dbReference type="AlphaFoldDB" id="A0A2U3AJF5"/>
<protein>
    <submittedName>
        <fullName evidence="5">Peptidase</fullName>
    </submittedName>
</protein>
<name>A0A2U3AJF5_9BACL</name>
<dbReference type="InterPro" id="IPR029058">
    <property type="entry name" value="AB_hydrolase_fold"/>
</dbReference>
<comment type="caution">
    <text evidence="5">The sequence shown here is derived from an EMBL/GenBank/DDBJ whole genome shotgun (WGS) entry which is preliminary data.</text>
</comment>
<dbReference type="SUPFAM" id="SSF53474">
    <property type="entry name" value="alpha/beta-Hydrolases"/>
    <property type="match status" value="1"/>
</dbReference>
<dbReference type="Gene3D" id="2.120.10.30">
    <property type="entry name" value="TolB, C-terminal domain"/>
    <property type="match status" value="2"/>
</dbReference>
<keyword evidence="2" id="KW-0645">Protease</keyword>
<dbReference type="GO" id="GO:0004252">
    <property type="term" value="F:serine-type endopeptidase activity"/>
    <property type="evidence" value="ECO:0007669"/>
    <property type="project" value="TreeGrafter"/>
</dbReference>
<proteinExistence type="inferred from homology"/>
<dbReference type="Pfam" id="PF00326">
    <property type="entry name" value="Peptidase_S9"/>
    <property type="match status" value="1"/>
</dbReference>
<dbReference type="SUPFAM" id="SSF82171">
    <property type="entry name" value="DPP6 N-terminal domain-like"/>
    <property type="match status" value="1"/>
</dbReference>